<evidence type="ECO:0000256" key="2">
    <source>
        <dbReference type="ARBA" id="ARBA00004308"/>
    </source>
</evidence>
<dbReference type="CDD" id="cd00192">
    <property type="entry name" value="PTKc"/>
    <property type="match status" value="1"/>
</dbReference>
<dbReference type="OrthoDB" id="535945at2759"/>
<dbReference type="InterPro" id="IPR017441">
    <property type="entry name" value="Protein_kinase_ATP_BS"/>
</dbReference>
<sequence>MERTSMSYLLPNYKSLTLCSIGGSGSCKISHLPQKSMCLQRGTYFNILDNLLKILQNAPSTDIRRSELVFFISVSCDEVKQSTYPDLKDIFDTRWDVLEKKINQLELHTYIYWDRLSYTGICKRPIDYGYKQFVYMSYASWNGDLFIRDAINKFGDEWNVTKSNDKQKPKENEFDYKVLFVIAGGVLALAIIGTLLFLFNRMRRKNKITKFAKTHQTSAKRYHIKENDKYEVDHEDFKFTYDIMLGCGVSGKVYKGIVNKYEPESKEFSKIDVAIKICHVFAKNEMKKDMLHEISVMKILDNHPNIISLAACVSDLINPIIATEYCDHGDLLHMLREHPRHYMSCKPCEKTETCLSLSDIYRIGAQIADGMSYIAQNRFVHRDLAARNVLMAGNNVPKIGDFGLCISYSTKPSPRDAIKLPIRSLSIESLKDYIFCERTDVWAYGVLFFEILTGGEKPYSEIDNTKLLQYLESGERLKLPEDAPKELRDLIYECWMTDSSDRPSFRVIRGEMEGLLEHSLKSVG</sequence>
<dbReference type="GO" id="GO:0061564">
    <property type="term" value="P:axon development"/>
    <property type="evidence" value="ECO:0007669"/>
    <property type="project" value="UniProtKB-ARBA"/>
</dbReference>
<dbReference type="PROSITE" id="PS51257">
    <property type="entry name" value="PROKAR_LIPOPROTEIN"/>
    <property type="match status" value="1"/>
</dbReference>
<dbReference type="SMR" id="A0A811LHJ1"/>
<dbReference type="SUPFAM" id="SSF56112">
    <property type="entry name" value="Protein kinase-like (PK-like)"/>
    <property type="match status" value="1"/>
</dbReference>
<dbReference type="EC" id="2.7.10.1" evidence="3"/>
<feature type="transmembrane region" description="Helical" evidence="12">
    <location>
        <begin position="178"/>
        <end position="199"/>
    </location>
</feature>
<keyword evidence="15" id="KW-1185">Reference proteome</keyword>
<dbReference type="InterPro" id="IPR001245">
    <property type="entry name" value="Ser-Thr/Tyr_kinase_cat_dom"/>
</dbReference>
<dbReference type="GO" id="GO:0007169">
    <property type="term" value="P:cell surface receptor protein tyrosine kinase signaling pathway"/>
    <property type="evidence" value="ECO:0007669"/>
    <property type="project" value="TreeGrafter"/>
</dbReference>
<dbReference type="PANTHER" id="PTHR24416">
    <property type="entry name" value="TYROSINE-PROTEIN KINASE RECEPTOR"/>
    <property type="match status" value="1"/>
</dbReference>
<keyword evidence="12" id="KW-1133">Transmembrane helix</keyword>
<evidence type="ECO:0000256" key="6">
    <source>
        <dbReference type="ARBA" id="ARBA00022777"/>
    </source>
</evidence>
<dbReference type="Pfam" id="PF07714">
    <property type="entry name" value="PK_Tyr_Ser-Thr"/>
    <property type="match status" value="1"/>
</dbReference>
<comment type="subcellular location">
    <subcellularLocation>
        <location evidence="2">Endomembrane system</location>
    </subcellularLocation>
    <subcellularLocation>
        <location evidence="1">Membrane</location>
        <topology evidence="1">Single-pass membrane protein</topology>
    </subcellularLocation>
</comment>
<evidence type="ECO:0000256" key="7">
    <source>
        <dbReference type="ARBA" id="ARBA00022840"/>
    </source>
</evidence>
<evidence type="ECO:0000256" key="3">
    <source>
        <dbReference type="ARBA" id="ARBA00011902"/>
    </source>
</evidence>
<evidence type="ECO:0000256" key="12">
    <source>
        <dbReference type="SAM" id="Phobius"/>
    </source>
</evidence>
<reference evidence="14" key="1">
    <citation type="submission" date="2020-09" db="EMBL/GenBank/DDBJ databases">
        <authorList>
            <person name="Kikuchi T."/>
        </authorList>
    </citation>
    <scope>NUCLEOTIDE SEQUENCE</scope>
    <source>
        <strain evidence="14">Ka4C1</strain>
    </source>
</reference>
<evidence type="ECO:0000313" key="14">
    <source>
        <dbReference type="EMBL" id="CAD5227009.1"/>
    </source>
</evidence>
<dbReference type="EMBL" id="CAJFCV020000004">
    <property type="protein sequence ID" value="CAG9116641.1"/>
    <property type="molecule type" value="Genomic_DNA"/>
</dbReference>
<dbReference type="InterPro" id="IPR050122">
    <property type="entry name" value="RTK"/>
</dbReference>
<dbReference type="PANTHER" id="PTHR24416:SF600">
    <property type="entry name" value="PDGF- AND VEGF-RECEPTOR RELATED, ISOFORM J"/>
    <property type="match status" value="1"/>
</dbReference>
<dbReference type="Proteomes" id="UP000582659">
    <property type="component" value="Unassembled WGS sequence"/>
</dbReference>
<dbReference type="InterPro" id="IPR020635">
    <property type="entry name" value="Tyr_kinase_cat_dom"/>
</dbReference>
<dbReference type="AlphaFoldDB" id="A0A811LHJ1"/>
<dbReference type="PROSITE" id="PS50011">
    <property type="entry name" value="PROTEIN_KINASE_DOM"/>
    <property type="match status" value="1"/>
</dbReference>
<dbReference type="GO" id="GO:0012505">
    <property type="term" value="C:endomembrane system"/>
    <property type="evidence" value="ECO:0007669"/>
    <property type="project" value="UniProtKB-SubCell"/>
</dbReference>
<dbReference type="PROSITE" id="PS00107">
    <property type="entry name" value="PROTEIN_KINASE_ATP"/>
    <property type="match status" value="1"/>
</dbReference>
<dbReference type="PROSITE" id="PS00109">
    <property type="entry name" value="PROTEIN_KINASE_TYR"/>
    <property type="match status" value="1"/>
</dbReference>
<evidence type="ECO:0000256" key="9">
    <source>
        <dbReference type="ARBA" id="ARBA00023137"/>
    </source>
</evidence>
<dbReference type="GO" id="GO:0005524">
    <property type="term" value="F:ATP binding"/>
    <property type="evidence" value="ECO:0007669"/>
    <property type="project" value="UniProtKB-UniRule"/>
</dbReference>
<dbReference type="GO" id="GO:0004714">
    <property type="term" value="F:transmembrane receptor protein tyrosine kinase activity"/>
    <property type="evidence" value="ECO:0007669"/>
    <property type="project" value="UniProtKB-EC"/>
</dbReference>
<dbReference type="SMART" id="SM00219">
    <property type="entry name" value="TyrKc"/>
    <property type="match status" value="1"/>
</dbReference>
<feature type="domain" description="Protein kinase" evidence="13">
    <location>
        <begin position="239"/>
        <end position="521"/>
    </location>
</feature>
<evidence type="ECO:0000256" key="10">
    <source>
        <dbReference type="ARBA" id="ARBA00051243"/>
    </source>
</evidence>
<evidence type="ECO:0000256" key="5">
    <source>
        <dbReference type="ARBA" id="ARBA00022741"/>
    </source>
</evidence>
<keyword evidence="6" id="KW-0418">Kinase</keyword>
<dbReference type="GO" id="GO:0043235">
    <property type="term" value="C:receptor complex"/>
    <property type="evidence" value="ECO:0007669"/>
    <property type="project" value="TreeGrafter"/>
</dbReference>
<protein>
    <recommendedName>
        <fullName evidence="3">receptor protein-tyrosine kinase</fullName>
        <ecNumber evidence="3">2.7.10.1</ecNumber>
    </recommendedName>
</protein>
<dbReference type="Gene3D" id="3.30.200.20">
    <property type="entry name" value="Phosphorylase Kinase, domain 1"/>
    <property type="match status" value="1"/>
</dbReference>
<name>A0A811LHJ1_BURXY</name>
<proteinExistence type="predicted"/>
<dbReference type="EMBL" id="CAJFDI010000004">
    <property type="protein sequence ID" value="CAD5227009.1"/>
    <property type="molecule type" value="Genomic_DNA"/>
</dbReference>
<keyword evidence="12" id="KW-0812">Transmembrane</keyword>
<dbReference type="InterPro" id="IPR011009">
    <property type="entry name" value="Kinase-like_dom_sf"/>
</dbReference>
<dbReference type="PRINTS" id="PR00109">
    <property type="entry name" value="TYRKINASE"/>
</dbReference>
<comment type="catalytic activity">
    <reaction evidence="10">
        <text>L-tyrosyl-[protein] + ATP = O-phospho-L-tyrosyl-[protein] + ADP + H(+)</text>
        <dbReference type="Rhea" id="RHEA:10596"/>
        <dbReference type="Rhea" id="RHEA-COMP:10136"/>
        <dbReference type="Rhea" id="RHEA-COMP:20101"/>
        <dbReference type="ChEBI" id="CHEBI:15378"/>
        <dbReference type="ChEBI" id="CHEBI:30616"/>
        <dbReference type="ChEBI" id="CHEBI:46858"/>
        <dbReference type="ChEBI" id="CHEBI:61978"/>
        <dbReference type="ChEBI" id="CHEBI:456216"/>
        <dbReference type="EC" id="2.7.10.1"/>
    </reaction>
</comment>
<keyword evidence="4" id="KW-0808">Transferase</keyword>
<comment type="caution">
    <text evidence="14">The sequence shown here is derived from an EMBL/GenBank/DDBJ whole genome shotgun (WGS) entry which is preliminary data.</text>
</comment>
<evidence type="ECO:0000256" key="1">
    <source>
        <dbReference type="ARBA" id="ARBA00004167"/>
    </source>
</evidence>
<dbReference type="FunFam" id="1.10.510.10:FF:001512">
    <property type="entry name" value="Receptor tyrosine-protein kinase erbB-2"/>
    <property type="match status" value="1"/>
</dbReference>
<accession>A0A811LHJ1</accession>
<gene>
    <name evidence="14" type="ORF">BXYJ_LOCUS9554</name>
</gene>
<dbReference type="Gene3D" id="1.10.510.10">
    <property type="entry name" value="Transferase(Phosphotransferase) domain 1"/>
    <property type="match status" value="1"/>
</dbReference>
<dbReference type="GO" id="GO:0005886">
    <property type="term" value="C:plasma membrane"/>
    <property type="evidence" value="ECO:0007669"/>
    <property type="project" value="TreeGrafter"/>
</dbReference>
<dbReference type="InterPro" id="IPR000719">
    <property type="entry name" value="Prot_kinase_dom"/>
</dbReference>
<dbReference type="InterPro" id="IPR008266">
    <property type="entry name" value="Tyr_kinase_AS"/>
</dbReference>
<evidence type="ECO:0000259" key="13">
    <source>
        <dbReference type="PROSITE" id="PS50011"/>
    </source>
</evidence>
<keyword evidence="8 12" id="KW-0472">Membrane</keyword>
<keyword evidence="5 11" id="KW-0547">Nucleotide-binding</keyword>
<evidence type="ECO:0000256" key="8">
    <source>
        <dbReference type="ARBA" id="ARBA00023136"/>
    </source>
</evidence>
<keyword evidence="9" id="KW-0829">Tyrosine-protein kinase</keyword>
<dbReference type="Proteomes" id="UP000659654">
    <property type="component" value="Unassembled WGS sequence"/>
</dbReference>
<organism evidence="14 15">
    <name type="scientific">Bursaphelenchus xylophilus</name>
    <name type="common">Pinewood nematode worm</name>
    <name type="synonym">Aphelenchoides xylophilus</name>
    <dbReference type="NCBI Taxonomy" id="6326"/>
    <lineage>
        <taxon>Eukaryota</taxon>
        <taxon>Metazoa</taxon>
        <taxon>Ecdysozoa</taxon>
        <taxon>Nematoda</taxon>
        <taxon>Chromadorea</taxon>
        <taxon>Rhabditida</taxon>
        <taxon>Tylenchina</taxon>
        <taxon>Tylenchomorpha</taxon>
        <taxon>Aphelenchoidea</taxon>
        <taxon>Aphelenchoididae</taxon>
        <taxon>Bursaphelenchus</taxon>
    </lineage>
</organism>
<evidence type="ECO:0000313" key="15">
    <source>
        <dbReference type="Proteomes" id="UP000659654"/>
    </source>
</evidence>
<keyword evidence="7 11" id="KW-0067">ATP-binding</keyword>
<feature type="binding site" evidence="11">
    <location>
        <position position="276"/>
    </location>
    <ligand>
        <name>ATP</name>
        <dbReference type="ChEBI" id="CHEBI:30616"/>
    </ligand>
</feature>
<evidence type="ECO:0000256" key="4">
    <source>
        <dbReference type="ARBA" id="ARBA00022679"/>
    </source>
</evidence>
<dbReference type="GO" id="GO:0048680">
    <property type="term" value="P:positive regulation of axon regeneration"/>
    <property type="evidence" value="ECO:0007669"/>
    <property type="project" value="UniProtKB-ARBA"/>
</dbReference>
<evidence type="ECO:0000256" key="11">
    <source>
        <dbReference type="PROSITE-ProRule" id="PRU10141"/>
    </source>
</evidence>